<dbReference type="NCBIfam" id="TIGR01525">
    <property type="entry name" value="ATPase-IB_hvy"/>
    <property type="match status" value="1"/>
</dbReference>
<evidence type="ECO:0000256" key="14">
    <source>
        <dbReference type="ARBA" id="ARBA00023136"/>
    </source>
</evidence>
<dbReference type="PANTHER" id="PTHR43520">
    <property type="entry name" value="ATP7, ISOFORM B"/>
    <property type="match status" value="1"/>
</dbReference>
<keyword evidence="10" id="KW-0460">Magnesium</keyword>
<keyword evidence="18" id="KW-0378">Hydrolase</keyword>
<feature type="transmembrane region" description="Helical" evidence="15">
    <location>
        <begin position="318"/>
        <end position="340"/>
    </location>
</feature>
<dbReference type="Pfam" id="PF00122">
    <property type="entry name" value="E1-E2_ATPase"/>
    <property type="match status" value="1"/>
</dbReference>
<evidence type="ECO:0000259" key="17">
    <source>
        <dbReference type="Pfam" id="PF00122"/>
    </source>
</evidence>
<accession>A0ABZ2I826</accession>
<evidence type="ECO:0000256" key="3">
    <source>
        <dbReference type="ARBA" id="ARBA00022448"/>
    </source>
</evidence>
<reference evidence="18 19" key="1">
    <citation type="submission" date="2024-02" db="EMBL/GenBank/DDBJ databases">
        <title>Complete genome sequence of Pelagibacterium nitratireducens ZH15.</title>
        <authorList>
            <person name="Zhao L.H."/>
        </authorList>
    </citation>
    <scope>NUCLEOTIDE SEQUENCE [LARGE SCALE GENOMIC DNA]</scope>
    <source>
        <strain evidence="18 19">ZH15</strain>
    </source>
</reference>
<protein>
    <submittedName>
        <fullName evidence="18">Copper-translocating P-type ATPase</fullName>
        <ecNumber evidence="18">3.6.3.-</ecNumber>
    </submittedName>
</protein>
<dbReference type="InterPro" id="IPR044492">
    <property type="entry name" value="P_typ_ATPase_HD_dom"/>
</dbReference>
<dbReference type="SFLD" id="SFLDG00002">
    <property type="entry name" value="C1.7:_P-type_atpase_like"/>
    <property type="match status" value="1"/>
</dbReference>
<dbReference type="GO" id="GO:0016787">
    <property type="term" value="F:hydrolase activity"/>
    <property type="evidence" value="ECO:0007669"/>
    <property type="project" value="UniProtKB-KW"/>
</dbReference>
<evidence type="ECO:0000256" key="10">
    <source>
        <dbReference type="ARBA" id="ARBA00022842"/>
    </source>
</evidence>
<dbReference type="Gene3D" id="3.40.50.1000">
    <property type="entry name" value="HAD superfamily/HAD-like"/>
    <property type="match status" value="1"/>
</dbReference>
<keyword evidence="12 15" id="KW-1133">Transmembrane helix</keyword>
<dbReference type="InterPro" id="IPR008250">
    <property type="entry name" value="ATPase_P-typ_transduc_dom_A_sf"/>
</dbReference>
<feature type="transmembrane region" description="Helical" evidence="15">
    <location>
        <begin position="166"/>
        <end position="183"/>
    </location>
</feature>
<keyword evidence="5" id="KW-0597">Phosphoprotein</keyword>
<evidence type="ECO:0000256" key="16">
    <source>
        <dbReference type="SAM" id="MobiDB-lite"/>
    </source>
</evidence>
<feature type="transmembrane region" description="Helical" evidence="15">
    <location>
        <begin position="352"/>
        <end position="379"/>
    </location>
</feature>
<sequence>MTFPALEGAPYRSFVSPAISARGRKHVGLLQERRGIGMDQHQQHRHAHGTAATEDTTGRDKHAGHSVAMFRDKFWLSLALTVPTVFWEPMIQEWFGYTAPRFPGSEFIPALFGTVVFIYGGWVFLNSAIGELKARLPGMMTLISLAISVAFVYSVAVLLGFDGHPLWWELATLVTIMLLGHWIEMRSISQAQGALNELAKLLPDLAVRVIEGDRTEEVPVSGLRTDDVVLVRPGASIPADGVVMSGKSAVNESMITGESQLVDKTDGSEVLGGTVNGQGSLRVRVLQTGQETALAGIMRLVSQAQSSRSRAQALADRAAFLLTVVAIVAGVATLAAWSLLGAEIDFTVTRVVTVLVIACPHALGLAVPLVTAISTTLGARNGLLIRDRRGLEEARNLDTVVFDKTGTLTLGSHRVVEIVAAKENDPDTVLSLAAAVERDSEHPIAQALLKSAEDKGLALPRSSSFESAAGKGVEAVVEARRLSVGGPALLRERNVELDNDVESASRRFGDNGQAAIYLLEGENVLAVFAIADQVRPESKEAVAKLQSMGIEVVILTGDSEAVARSVGRELGINTVFSGVLPDQKSDKIKELQAQSKRVAMVGDGVNDAPALVTADVGVAVGAGTDVAVEAGDVVLVRSDPRDIARIVTLSRATYRKMIQNLWWAAGYNIVAIPLAAGVLYWAGIVLAPAVGAVLMSASTVIVAINAQLLRRLDMAR</sequence>
<keyword evidence="13" id="KW-0406">Ion transport</keyword>
<keyword evidence="8 15" id="KW-0547">Nucleotide-binding</keyword>
<dbReference type="Pfam" id="PF00702">
    <property type="entry name" value="Hydrolase"/>
    <property type="match status" value="1"/>
</dbReference>
<dbReference type="NCBIfam" id="TIGR01511">
    <property type="entry name" value="ATPase-IB1_Cu"/>
    <property type="match status" value="1"/>
</dbReference>
<feature type="transmembrane region" description="Helical" evidence="15">
    <location>
        <begin position="141"/>
        <end position="160"/>
    </location>
</feature>
<dbReference type="PRINTS" id="PR00119">
    <property type="entry name" value="CATATPASE"/>
</dbReference>
<feature type="transmembrane region" description="Helical" evidence="15">
    <location>
        <begin position="107"/>
        <end position="129"/>
    </location>
</feature>
<dbReference type="RefSeq" id="WP_338609813.1">
    <property type="nucleotide sequence ID" value="NZ_CP146275.1"/>
</dbReference>
<name>A0ABZ2I826_9HYPH</name>
<dbReference type="SFLD" id="SFLDF00027">
    <property type="entry name" value="p-type_atpase"/>
    <property type="match status" value="1"/>
</dbReference>
<dbReference type="InterPro" id="IPR023214">
    <property type="entry name" value="HAD_sf"/>
</dbReference>
<keyword evidence="4 15" id="KW-1003">Cell membrane</keyword>
<evidence type="ECO:0000256" key="1">
    <source>
        <dbReference type="ARBA" id="ARBA00004651"/>
    </source>
</evidence>
<evidence type="ECO:0000256" key="12">
    <source>
        <dbReference type="ARBA" id="ARBA00022989"/>
    </source>
</evidence>
<dbReference type="SUPFAM" id="SSF56784">
    <property type="entry name" value="HAD-like"/>
    <property type="match status" value="1"/>
</dbReference>
<comment type="subcellular location">
    <subcellularLocation>
        <location evidence="1">Cell membrane</location>
        <topology evidence="1">Multi-pass membrane protein</topology>
    </subcellularLocation>
</comment>
<evidence type="ECO:0000256" key="2">
    <source>
        <dbReference type="ARBA" id="ARBA00006024"/>
    </source>
</evidence>
<keyword evidence="3" id="KW-0813">Transport</keyword>
<evidence type="ECO:0000256" key="4">
    <source>
        <dbReference type="ARBA" id="ARBA00022475"/>
    </source>
</evidence>
<keyword evidence="11" id="KW-1278">Translocase</keyword>
<evidence type="ECO:0000256" key="11">
    <source>
        <dbReference type="ARBA" id="ARBA00022967"/>
    </source>
</evidence>
<feature type="domain" description="P-type ATPase A" evidence="17">
    <location>
        <begin position="206"/>
        <end position="301"/>
    </location>
</feature>
<dbReference type="SUPFAM" id="SSF81653">
    <property type="entry name" value="Calcium ATPase, transduction domain A"/>
    <property type="match status" value="1"/>
</dbReference>
<evidence type="ECO:0000256" key="15">
    <source>
        <dbReference type="RuleBase" id="RU362081"/>
    </source>
</evidence>
<evidence type="ECO:0000256" key="13">
    <source>
        <dbReference type="ARBA" id="ARBA00023065"/>
    </source>
</evidence>
<dbReference type="InterPro" id="IPR036412">
    <property type="entry name" value="HAD-like_sf"/>
</dbReference>
<dbReference type="Proteomes" id="UP001369958">
    <property type="component" value="Chromosome"/>
</dbReference>
<dbReference type="InterPro" id="IPR023299">
    <property type="entry name" value="ATPase_P-typ_cyto_dom_N"/>
</dbReference>
<gene>
    <name evidence="18" type="ORF">V6617_06385</name>
</gene>
<dbReference type="InterPro" id="IPR023298">
    <property type="entry name" value="ATPase_P-typ_TM_dom_sf"/>
</dbReference>
<evidence type="ECO:0000256" key="5">
    <source>
        <dbReference type="ARBA" id="ARBA00022553"/>
    </source>
</evidence>
<dbReference type="InterPro" id="IPR059000">
    <property type="entry name" value="ATPase_P-type_domA"/>
</dbReference>
<dbReference type="PRINTS" id="PR00943">
    <property type="entry name" value="CUATPASE"/>
</dbReference>
<evidence type="ECO:0000256" key="7">
    <source>
        <dbReference type="ARBA" id="ARBA00022723"/>
    </source>
</evidence>
<dbReference type="InterPro" id="IPR018303">
    <property type="entry name" value="ATPase_P-typ_P_site"/>
</dbReference>
<dbReference type="PROSITE" id="PS00154">
    <property type="entry name" value="ATPASE_E1_E2"/>
    <property type="match status" value="1"/>
</dbReference>
<dbReference type="PANTHER" id="PTHR43520:SF5">
    <property type="entry name" value="CATION-TRANSPORTING P-TYPE ATPASE-RELATED"/>
    <property type="match status" value="1"/>
</dbReference>
<keyword evidence="14 15" id="KW-0472">Membrane</keyword>
<dbReference type="NCBIfam" id="TIGR01494">
    <property type="entry name" value="ATPase_P-type"/>
    <property type="match status" value="1"/>
</dbReference>
<dbReference type="SUPFAM" id="SSF81665">
    <property type="entry name" value="Calcium ATPase, transmembrane domain M"/>
    <property type="match status" value="1"/>
</dbReference>
<evidence type="ECO:0000313" key="19">
    <source>
        <dbReference type="Proteomes" id="UP001369958"/>
    </source>
</evidence>
<feature type="region of interest" description="Disordered" evidence="16">
    <location>
        <begin position="39"/>
        <end position="60"/>
    </location>
</feature>
<evidence type="ECO:0000256" key="6">
    <source>
        <dbReference type="ARBA" id="ARBA00022692"/>
    </source>
</evidence>
<dbReference type="SFLD" id="SFLDS00003">
    <property type="entry name" value="Haloacid_Dehalogenase"/>
    <property type="match status" value="1"/>
</dbReference>
<evidence type="ECO:0000313" key="18">
    <source>
        <dbReference type="EMBL" id="WWT34086.1"/>
    </source>
</evidence>
<feature type="transmembrane region" description="Helical" evidence="15">
    <location>
        <begin position="689"/>
        <end position="709"/>
    </location>
</feature>
<comment type="similarity">
    <text evidence="2 15">Belongs to the cation transport ATPase (P-type) (TC 3.A.3) family. Type IB subfamily.</text>
</comment>
<dbReference type="Gene3D" id="2.70.150.10">
    <property type="entry name" value="Calcium-transporting ATPase, cytoplasmic transduction domain A"/>
    <property type="match status" value="1"/>
</dbReference>
<organism evidence="18 19">
    <name type="scientific">Pelagibacterium nitratireducens</name>
    <dbReference type="NCBI Taxonomy" id="1046114"/>
    <lineage>
        <taxon>Bacteria</taxon>
        <taxon>Pseudomonadati</taxon>
        <taxon>Pseudomonadota</taxon>
        <taxon>Alphaproteobacteria</taxon>
        <taxon>Hyphomicrobiales</taxon>
        <taxon>Devosiaceae</taxon>
        <taxon>Pelagibacterium</taxon>
    </lineage>
</organism>
<evidence type="ECO:0000256" key="8">
    <source>
        <dbReference type="ARBA" id="ARBA00022741"/>
    </source>
</evidence>
<keyword evidence="6 15" id="KW-0812">Transmembrane</keyword>
<keyword evidence="9 15" id="KW-0067">ATP-binding</keyword>
<dbReference type="Gene3D" id="3.40.1110.10">
    <property type="entry name" value="Calcium-transporting ATPase, cytoplasmic domain N"/>
    <property type="match status" value="1"/>
</dbReference>
<dbReference type="InterPro" id="IPR001757">
    <property type="entry name" value="P_typ_ATPase"/>
</dbReference>
<dbReference type="InterPro" id="IPR027256">
    <property type="entry name" value="P-typ_ATPase_IB"/>
</dbReference>
<evidence type="ECO:0000256" key="9">
    <source>
        <dbReference type="ARBA" id="ARBA00022840"/>
    </source>
</evidence>
<feature type="transmembrane region" description="Helical" evidence="15">
    <location>
        <begin position="661"/>
        <end position="683"/>
    </location>
</feature>
<keyword evidence="19" id="KW-1185">Reference proteome</keyword>
<dbReference type="EMBL" id="CP146275">
    <property type="protein sequence ID" value="WWT34086.1"/>
    <property type="molecule type" value="Genomic_DNA"/>
</dbReference>
<keyword evidence="7 15" id="KW-0479">Metal-binding</keyword>
<proteinExistence type="inferred from homology"/>
<dbReference type="EC" id="3.6.3.-" evidence="18"/>